<evidence type="ECO:0000313" key="1">
    <source>
        <dbReference type="EMBL" id="AAF84581.1"/>
    </source>
</evidence>
<dbReference type="eggNOG" id="ENOG5032SWA">
    <property type="taxonomic scope" value="Bacteria"/>
</dbReference>
<dbReference type="PIR" id="E82640">
    <property type="entry name" value="E82640"/>
</dbReference>
<accession>Q9PCK6</accession>
<protein>
    <submittedName>
        <fullName evidence="1">Uncharacterized protein</fullName>
    </submittedName>
</protein>
<evidence type="ECO:0000313" key="2">
    <source>
        <dbReference type="Proteomes" id="UP000000812"/>
    </source>
</evidence>
<proteinExistence type="predicted"/>
<dbReference type="STRING" id="160492.XF_1772"/>
<dbReference type="KEGG" id="xfa:XF_1772"/>
<reference evidence="1 2" key="1">
    <citation type="journal article" date="2000" name="Nature">
        <title>The genome sequence of the plant pathogen Xylella fastidiosa.</title>
        <authorList>
            <person name="Simpson A.J."/>
            <person name="Reinach F.C."/>
            <person name="Arruda P."/>
            <person name="Abreu F.A."/>
            <person name="Acencio M."/>
            <person name="Alvarenga R."/>
            <person name="Alves L.M."/>
            <person name="Araya J.E."/>
            <person name="Baia G.S."/>
            <person name="Baptista C.S."/>
            <person name="Barros M.H."/>
            <person name="Bonaccorsi E.D."/>
            <person name="Bordin S."/>
            <person name="Bove J.M."/>
            <person name="Briones M.R."/>
            <person name="Bueno M.R."/>
            <person name="Camargo A.A."/>
            <person name="Camargo L.E."/>
            <person name="Carraro D.M."/>
            <person name="Carrer H."/>
            <person name="Colauto N.B."/>
            <person name="Colombo C."/>
            <person name="Costa F.F."/>
            <person name="Costa M.C."/>
            <person name="Costa-Neto C.M."/>
            <person name="Coutinho L.L."/>
            <person name="Cristofani M."/>
            <person name="Dias-Neto E."/>
            <person name="Docena C."/>
            <person name="El-Dorry H."/>
            <person name="Facincani A.P."/>
            <person name="Ferreira A.J."/>
            <person name="Ferreira V.C."/>
            <person name="Ferro J.A."/>
            <person name="Fraga J.S."/>
            <person name="Franca S.C."/>
            <person name="Franco M.C."/>
            <person name="Frohme M."/>
            <person name="Furlan L.R."/>
            <person name="Garnier M."/>
            <person name="Goldman G.H."/>
            <person name="Goldman M.H."/>
            <person name="Gomes S.L."/>
            <person name="Gruber A."/>
            <person name="Ho P.L."/>
            <person name="Hoheisel J.D."/>
            <person name="Junqueira M.L."/>
            <person name="Kemper E.L."/>
            <person name="Kitajima J.P."/>
            <person name="Krieger J.E."/>
            <person name="Kuramae E.E."/>
            <person name="Laigret F."/>
            <person name="Lambais M.R."/>
            <person name="Leite L.C."/>
            <person name="Lemos E.G."/>
            <person name="Lemos M.V."/>
            <person name="Lopes S.A."/>
            <person name="Lopes C.R."/>
            <person name="Machado J.A."/>
            <person name="Machado M.A."/>
            <person name="Madeira A.M."/>
            <person name="Madeira H.M."/>
            <person name="Marino C.L."/>
            <person name="Marques M.V."/>
            <person name="Martins E.A."/>
            <person name="Martins E.M."/>
            <person name="Matsukuma A.Y."/>
            <person name="Menck C.F."/>
            <person name="Miracca E.C."/>
            <person name="Miyaki C.Y."/>
            <person name="Monteriro-Vitorello C.B."/>
            <person name="Moon D.H."/>
            <person name="Nagai M.A."/>
            <person name="Nascimento A.L."/>
            <person name="Netto L.E."/>
            <person name="Nhani A.Jr."/>
            <person name="Nobrega F.G."/>
            <person name="Nunes L.R."/>
            <person name="Oliveira M.A."/>
            <person name="de Oliveira M.C."/>
            <person name="de Oliveira R.C."/>
            <person name="Palmieri D.A."/>
            <person name="Paris A."/>
            <person name="Peixoto B.R."/>
            <person name="Pereira G.A."/>
            <person name="Pereira H.A.Jr."/>
            <person name="Pesquero J.B."/>
            <person name="Quaggio R.B."/>
            <person name="Roberto P.G."/>
            <person name="Rodrigues V."/>
            <person name="de M Rosa A.J."/>
            <person name="de Rosa V.E.Jr."/>
            <person name="de Sa R.G."/>
            <person name="Santelli R.V."/>
            <person name="Sawasaki H.E."/>
            <person name="da Silva A.C."/>
            <person name="da Silva A.M."/>
            <person name="da Silva F.R."/>
            <person name="da Silva W.A.Jr."/>
            <person name="da Silveira J.F."/>
            <person name="Silvestri M.L."/>
            <person name="Siqueira W.J."/>
            <person name="de Souza A.A."/>
            <person name="de Souza A.P."/>
            <person name="Terenzi M.F."/>
            <person name="Truffi D."/>
            <person name="Tsai S.M."/>
            <person name="Tsuhako M.H."/>
            <person name="Vallada H."/>
            <person name="Van Sluys M.A."/>
            <person name="Verjovski-Almeida S."/>
            <person name="Vettore A.L."/>
            <person name="Zago M.A."/>
            <person name="Zatz M."/>
            <person name="Meidanis J."/>
            <person name="Setubal J.C."/>
        </authorList>
    </citation>
    <scope>NUCLEOTIDE SEQUENCE [LARGE SCALE GENOMIC DNA]</scope>
    <source>
        <strain evidence="1 2">9a5c</strain>
    </source>
</reference>
<sequence length="136" mass="14990">MFADSDQHMPAARVPGCRGSLPRCPPVRIASIPRTRVPVTSMLFINRVRELPSREGRGPAFPRSPSMSQQASFGQLALTYCGKFLPLEVLQSAAGHYIGTRDTEGPVSRESREYFRSYAAAQRALERGGWSQLAIP</sequence>
<gene>
    <name evidence="1" type="ordered locus">XF_1772</name>
</gene>
<dbReference type="AlphaFoldDB" id="Q9PCK6"/>
<organism evidence="1 2">
    <name type="scientific">Xylella fastidiosa (strain 9a5c)</name>
    <dbReference type="NCBI Taxonomy" id="160492"/>
    <lineage>
        <taxon>Bacteria</taxon>
        <taxon>Pseudomonadati</taxon>
        <taxon>Pseudomonadota</taxon>
        <taxon>Gammaproteobacteria</taxon>
        <taxon>Lysobacterales</taxon>
        <taxon>Lysobacteraceae</taxon>
        <taxon>Xylella</taxon>
    </lineage>
</organism>
<dbReference type="Proteomes" id="UP000000812">
    <property type="component" value="Chromosome"/>
</dbReference>
<dbReference type="EMBL" id="AE003849">
    <property type="protein sequence ID" value="AAF84581.1"/>
    <property type="molecule type" value="Genomic_DNA"/>
</dbReference>
<dbReference type="HOGENOM" id="CLU_1864350_0_0_6"/>
<name>Q9PCK6_XYLFA</name>